<dbReference type="RefSeq" id="WP_216064614.1">
    <property type="nucleotide sequence ID" value="NZ_CP123764.1"/>
</dbReference>
<gene>
    <name evidence="2" type="ORF">Q4521_17805</name>
</gene>
<sequence>MKLTAEITLYPLQDYYLDIIKATIDQINTYPGVEVSTVPTATIMVGEYEDVMRVINDIVAWSFEKYGKCVFVTKFIPGYNAFE</sequence>
<feature type="domain" description="Thiamin/hydroxymethyl pyrimidine-binding YkoF putative" evidence="1">
    <location>
        <begin position="5"/>
        <end position="59"/>
    </location>
</feature>
<dbReference type="InterPro" id="IPR011522">
    <property type="entry name" value="Thiamin/HMP-bd_put_YkoF"/>
</dbReference>
<dbReference type="Pfam" id="PF07615">
    <property type="entry name" value="Ykof"/>
    <property type="match status" value="1"/>
</dbReference>
<name>A0AAW7X9V4_9GAMM</name>
<evidence type="ECO:0000259" key="1">
    <source>
        <dbReference type="Pfam" id="PF07615"/>
    </source>
</evidence>
<evidence type="ECO:0000313" key="2">
    <source>
        <dbReference type="EMBL" id="MDO6424345.1"/>
    </source>
</evidence>
<organism evidence="2 3">
    <name type="scientific">Saccharophagus degradans</name>
    <dbReference type="NCBI Taxonomy" id="86304"/>
    <lineage>
        <taxon>Bacteria</taxon>
        <taxon>Pseudomonadati</taxon>
        <taxon>Pseudomonadota</taxon>
        <taxon>Gammaproteobacteria</taxon>
        <taxon>Cellvibrionales</taxon>
        <taxon>Cellvibrionaceae</taxon>
        <taxon>Saccharophagus</taxon>
    </lineage>
</organism>
<proteinExistence type="predicted"/>
<accession>A0AAW7X9V4</accession>
<protein>
    <submittedName>
        <fullName evidence="2">YkoF family thiamine/hydroxymethylpyrimidine-binding protein</fullName>
    </submittedName>
</protein>
<reference evidence="2" key="1">
    <citation type="submission" date="2023-07" db="EMBL/GenBank/DDBJ databases">
        <title>Genome content predicts the carbon catabolic preferences of heterotrophic bacteria.</title>
        <authorList>
            <person name="Gralka M."/>
        </authorList>
    </citation>
    <scope>NUCLEOTIDE SEQUENCE</scope>
    <source>
        <strain evidence="2">I3M17_2</strain>
    </source>
</reference>
<dbReference type="EMBL" id="JAUOPB010000014">
    <property type="protein sequence ID" value="MDO6424345.1"/>
    <property type="molecule type" value="Genomic_DNA"/>
</dbReference>
<comment type="caution">
    <text evidence="2">The sequence shown here is derived from an EMBL/GenBank/DDBJ whole genome shotgun (WGS) entry which is preliminary data.</text>
</comment>
<evidence type="ECO:0000313" key="3">
    <source>
        <dbReference type="Proteomes" id="UP001169760"/>
    </source>
</evidence>
<dbReference type="Proteomes" id="UP001169760">
    <property type="component" value="Unassembled WGS sequence"/>
</dbReference>
<dbReference type="AlphaFoldDB" id="A0AAW7X9V4"/>